<accession>A0A7W8Q9I5</accession>
<protein>
    <submittedName>
        <fullName evidence="1">Uncharacterized protein</fullName>
    </submittedName>
</protein>
<dbReference type="EMBL" id="JACHDD010000006">
    <property type="protein sequence ID" value="MBB5425748.1"/>
    <property type="molecule type" value="Genomic_DNA"/>
</dbReference>
<sequence>MNVKPMGDSYLQIVSFSGNRVIAHTARTVPTRRSSVAALCRRHAR</sequence>
<reference evidence="1 2" key="1">
    <citation type="submission" date="2020-08" db="EMBL/GenBank/DDBJ databases">
        <title>Genomic Encyclopedia of Type Strains, Phase IV (KMG-V): Genome sequencing to study the core and pangenomes of soil and plant-associated prokaryotes.</title>
        <authorList>
            <person name="Whitman W."/>
        </authorList>
    </citation>
    <scope>NUCLEOTIDE SEQUENCE [LARGE SCALE GENOMIC DNA]</scope>
    <source>
        <strain evidence="1 2">JPY158</strain>
    </source>
</reference>
<organism evidence="1 2">
    <name type="scientific">Paraburkholderia atlantica</name>
    <dbReference type="NCBI Taxonomy" id="2654982"/>
    <lineage>
        <taxon>Bacteria</taxon>
        <taxon>Pseudomonadati</taxon>
        <taxon>Pseudomonadota</taxon>
        <taxon>Betaproteobacteria</taxon>
        <taxon>Burkholderiales</taxon>
        <taxon>Burkholderiaceae</taxon>
        <taxon>Paraburkholderia</taxon>
    </lineage>
</organism>
<evidence type="ECO:0000313" key="1">
    <source>
        <dbReference type="EMBL" id="MBB5425748.1"/>
    </source>
</evidence>
<dbReference type="Proteomes" id="UP000592780">
    <property type="component" value="Unassembled WGS sequence"/>
</dbReference>
<name>A0A7W8Q9I5_PARAM</name>
<gene>
    <name evidence="1" type="ORF">HDG40_003921</name>
</gene>
<evidence type="ECO:0000313" key="2">
    <source>
        <dbReference type="Proteomes" id="UP000592780"/>
    </source>
</evidence>
<dbReference type="AlphaFoldDB" id="A0A7W8Q9I5"/>
<comment type="caution">
    <text evidence="1">The sequence shown here is derived from an EMBL/GenBank/DDBJ whole genome shotgun (WGS) entry which is preliminary data.</text>
</comment>
<keyword evidence="2" id="KW-1185">Reference proteome</keyword>
<proteinExistence type="predicted"/>